<feature type="transmembrane region" description="Helical" evidence="1">
    <location>
        <begin position="12"/>
        <end position="30"/>
    </location>
</feature>
<dbReference type="RefSeq" id="WP_050046212.1">
    <property type="nucleotide sequence ID" value="NZ_JHEG04000002.1"/>
</dbReference>
<accession>A0A0C1R8C7</accession>
<dbReference type="EMBL" id="JHEG02000058">
    <property type="protein sequence ID" value="KIE08520.1"/>
    <property type="molecule type" value="Genomic_DNA"/>
</dbReference>
<reference evidence="2" key="1">
    <citation type="journal article" date="2015" name="Genome Announc.">
        <title>Draft Genome Sequence of Tolypothrix boutellei Strain VB521301.</title>
        <authorList>
            <person name="Chandrababunaidu M.M."/>
            <person name="Singh D."/>
            <person name="Sen D."/>
            <person name="Bhan S."/>
            <person name="Das S."/>
            <person name="Gupta A."/>
            <person name="Adhikary S.P."/>
            <person name="Tripathy S."/>
        </authorList>
    </citation>
    <scope>NUCLEOTIDE SEQUENCE</scope>
    <source>
        <strain evidence="2">VB521301</strain>
    </source>
</reference>
<comment type="caution">
    <text evidence="2">The sequence shown here is derived from an EMBL/GenBank/DDBJ whole genome shotgun (WGS) entry which is preliminary data.</text>
</comment>
<sequence length="64" mass="7366">MKRETSRDWLNLFLPLALIIGLVLLLSLNVEARGETRETNPVEIWLKRKASQEIGYTTAIRRGN</sequence>
<organism evidence="2">
    <name type="scientific">Tolypothrix bouteillei VB521301</name>
    <dbReference type="NCBI Taxonomy" id="1479485"/>
    <lineage>
        <taxon>Bacteria</taxon>
        <taxon>Bacillati</taxon>
        <taxon>Cyanobacteriota</taxon>
        <taxon>Cyanophyceae</taxon>
        <taxon>Nostocales</taxon>
        <taxon>Tolypothrichaceae</taxon>
        <taxon>Tolypothrix</taxon>
    </lineage>
</organism>
<gene>
    <name evidence="2" type="ORF">DA73_0228595</name>
</gene>
<dbReference type="AlphaFoldDB" id="A0A0C1R8C7"/>
<keyword evidence="1" id="KW-0812">Transmembrane</keyword>
<evidence type="ECO:0000256" key="1">
    <source>
        <dbReference type="SAM" id="Phobius"/>
    </source>
</evidence>
<keyword evidence="1" id="KW-0472">Membrane</keyword>
<evidence type="ECO:0000313" key="2">
    <source>
        <dbReference type="EMBL" id="KIE08520.1"/>
    </source>
</evidence>
<keyword evidence="1" id="KW-1133">Transmembrane helix</keyword>
<dbReference type="STRING" id="1479485.DA73_0228595"/>
<proteinExistence type="predicted"/>
<protein>
    <submittedName>
        <fullName evidence="2">Uncharacterized protein</fullName>
    </submittedName>
</protein>
<name>A0A0C1R8C7_9CYAN</name>